<evidence type="ECO:0000313" key="2">
    <source>
        <dbReference type="EMBL" id="GGC15254.1"/>
    </source>
</evidence>
<feature type="signal peptide" evidence="1">
    <location>
        <begin position="1"/>
        <end position="24"/>
    </location>
</feature>
<accession>A0ABQ1L175</accession>
<comment type="caution">
    <text evidence="2">The sequence shown here is derived from an EMBL/GenBank/DDBJ whole genome shotgun (WGS) entry which is preliminary data.</text>
</comment>
<gene>
    <name evidence="2" type="ORF">GCM10011363_34690</name>
</gene>
<feature type="chain" id="PRO_5045353903" evidence="1">
    <location>
        <begin position="25"/>
        <end position="217"/>
    </location>
</feature>
<sequence length="217" mass="23931">MFYCRIKAATALVALLASTVTASAQGLQVTPPAELPPASFDARQYVDSRGCVYVRAGVDGAVNWVPRVGQDRSPICGQTPSLARPEPVVLAQAAPVVITPQGSAPQVEAPRRVAPSVPNRTIRAQQTHTHQQRHPREERIVPKHVYDMQGERVPNVPKGYQPAWEDDRLNPHRAHMTRQGHRATQEVWSNTVPRKLLSRDQRIIEPVIVGRGKGLGH</sequence>
<dbReference type="RefSeq" id="WP_188483306.1">
    <property type="nucleotide sequence ID" value="NZ_BMFC01000011.1"/>
</dbReference>
<dbReference type="EMBL" id="BMFC01000011">
    <property type="protein sequence ID" value="GGC15254.1"/>
    <property type="molecule type" value="Genomic_DNA"/>
</dbReference>
<protein>
    <submittedName>
        <fullName evidence="2">Uncharacterized protein</fullName>
    </submittedName>
</protein>
<dbReference type="Proteomes" id="UP000645462">
    <property type="component" value="Unassembled WGS sequence"/>
</dbReference>
<reference evidence="3" key="1">
    <citation type="journal article" date="2019" name="Int. J. Syst. Evol. Microbiol.">
        <title>The Global Catalogue of Microorganisms (GCM) 10K type strain sequencing project: providing services to taxonomists for standard genome sequencing and annotation.</title>
        <authorList>
            <consortium name="The Broad Institute Genomics Platform"/>
            <consortium name="The Broad Institute Genome Sequencing Center for Infectious Disease"/>
            <person name="Wu L."/>
            <person name="Ma J."/>
        </authorList>
    </citation>
    <scope>NUCLEOTIDE SEQUENCE [LARGE SCALE GENOMIC DNA]</scope>
    <source>
        <strain evidence="3">CGMCC 1.12478</strain>
    </source>
</reference>
<organism evidence="2 3">
    <name type="scientific">Marivita lacus</name>
    <dbReference type="NCBI Taxonomy" id="1323742"/>
    <lineage>
        <taxon>Bacteria</taxon>
        <taxon>Pseudomonadati</taxon>
        <taxon>Pseudomonadota</taxon>
        <taxon>Alphaproteobacteria</taxon>
        <taxon>Rhodobacterales</taxon>
        <taxon>Roseobacteraceae</taxon>
        <taxon>Marivita</taxon>
    </lineage>
</organism>
<evidence type="ECO:0000256" key="1">
    <source>
        <dbReference type="SAM" id="SignalP"/>
    </source>
</evidence>
<keyword evidence="3" id="KW-1185">Reference proteome</keyword>
<name>A0ABQ1L175_9RHOB</name>
<keyword evidence="1" id="KW-0732">Signal</keyword>
<proteinExistence type="predicted"/>
<evidence type="ECO:0000313" key="3">
    <source>
        <dbReference type="Proteomes" id="UP000645462"/>
    </source>
</evidence>